<comment type="caution">
    <text evidence="2">The sequence shown here is derived from an EMBL/GenBank/DDBJ whole genome shotgun (WGS) entry which is preliminary data.</text>
</comment>
<gene>
    <name evidence="2" type="ORF">GCM10009422_22990</name>
</gene>
<keyword evidence="1" id="KW-1133">Transmembrane helix</keyword>
<organism evidence="2 3">
    <name type="scientific">Brevundimonas kwangchunensis</name>
    <dbReference type="NCBI Taxonomy" id="322163"/>
    <lineage>
        <taxon>Bacteria</taxon>
        <taxon>Pseudomonadati</taxon>
        <taxon>Pseudomonadota</taxon>
        <taxon>Alphaproteobacteria</taxon>
        <taxon>Caulobacterales</taxon>
        <taxon>Caulobacteraceae</taxon>
        <taxon>Brevundimonas</taxon>
    </lineage>
</organism>
<protein>
    <submittedName>
        <fullName evidence="2">Uncharacterized protein</fullName>
    </submittedName>
</protein>
<evidence type="ECO:0000256" key="1">
    <source>
        <dbReference type="SAM" id="Phobius"/>
    </source>
</evidence>
<dbReference type="RefSeq" id="WP_343793884.1">
    <property type="nucleotide sequence ID" value="NZ_BAAAGA010000005.1"/>
</dbReference>
<accession>A0ABN1H0T1</accession>
<keyword evidence="1" id="KW-0812">Transmembrane</keyword>
<feature type="transmembrane region" description="Helical" evidence="1">
    <location>
        <begin position="6"/>
        <end position="25"/>
    </location>
</feature>
<keyword evidence="3" id="KW-1185">Reference proteome</keyword>
<name>A0ABN1H0T1_9CAUL</name>
<reference evidence="2 3" key="1">
    <citation type="journal article" date="2019" name="Int. J. Syst. Evol. Microbiol.">
        <title>The Global Catalogue of Microorganisms (GCM) 10K type strain sequencing project: providing services to taxonomists for standard genome sequencing and annotation.</title>
        <authorList>
            <consortium name="The Broad Institute Genomics Platform"/>
            <consortium name="The Broad Institute Genome Sequencing Center for Infectious Disease"/>
            <person name="Wu L."/>
            <person name="Ma J."/>
        </authorList>
    </citation>
    <scope>NUCLEOTIDE SEQUENCE [LARGE SCALE GENOMIC DNA]</scope>
    <source>
        <strain evidence="2 3">JCM 12928</strain>
    </source>
</reference>
<proteinExistence type="predicted"/>
<dbReference type="EMBL" id="BAAAGA010000005">
    <property type="protein sequence ID" value="GAA0625738.1"/>
    <property type="molecule type" value="Genomic_DNA"/>
</dbReference>
<dbReference type="Proteomes" id="UP001501352">
    <property type="component" value="Unassembled WGS sequence"/>
</dbReference>
<evidence type="ECO:0000313" key="3">
    <source>
        <dbReference type="Proteomes" id="UP001501352"/>
    </source>
</evidence>
<evidence type="ECO:0000313" key="2">
    <source>
        <dbReference type="EMBL" id="GAA0625738.1"/>
    </source>
</evidence>
<keyword evidence="1" id="KW-0472">Membrane</keyword>
<sequence>MQALVELITGLVAMLAAAALSLFGVDMNAPEKPRAEIHRVRDCGDGASNAVFTASAERKSNC</sequence>